<dbReference type="HOGENOM" id="CLU_007630_0_1_1"/>
<accession>G7E4E9</accession>
<dbReference type="FunCoup" id="G7E4E9">
    <property type="interactions" value="778"/>
</dbReference>
<comment type="subcellular location">
    <subcellularLocation>
        <location evidence="3">Nucleus</location>
    </subcellularLocation>
    <subcellularLocation>
        <location evidence="3">Cytoplasm</location>
    </subcellularLocation>
    <text evidence="3">Nucleus and/or cytoplasm.</text>
</comment>
<dbReference type="EMBL" id="BABT02000134">
    <property type="protein sequence ID" value="GAA97709.1"/>
    <property type="molecule type" value="Genomic_DNA"/>
</dbReference>
<proteinExistence type="predicted"/>
<dbReference type="GO" id="GO:0180010">
    <property type="term" value="P:co-transcriptional mRNA 3'-end processing, cleavage and polyadenylation pathway"/>
    <property type="evidence" value="ECO:0007669"/>
    <property type="project" value="UniProtKB-UniRule"/>
</dbReference>
<evidence type="ECO:0000256" key="3">
    <source>
        <dbReference type="RuleBase" id="RU369035"/>
    </source>
</evidence>
<dbReference type="GO" id="GO:0005737">
    <property type="term" value="C:cytoplasm"/>
    <property type="evidence" value="ECO:0007669"/>
    <property type="project" value="UniProtKB-SubCell"/>
</dbReference>
<dbReference type="InParanoid" id="G7E4E9"/>
<keyword evidence="3" id="KW-0507">mRNA processing</keyword>
<dbReference type="Proteomes" id="UP000009131">
    <property type="component" value="Unassembled WGS sequence"/>
</dbReference>
<reference evidence="6 7" key="1">
    <citation type="journal article" date="2011" name="J. Gen. Appl. Microbiol.">
        <title>Draft genome sequencing of the enigmatic basidiomycete Mixia osmundae.</title>
        <authorList>
            <person name="Nishida H."/>
            <person name="Nagatsuka Y."/>
            <person name="Sugiyama J."/>
        </authorList>
    </citation>
    <scope>NUCLEOTIDE SEQUENCE [LARGE SCALE GENOMIC DNA]</scope>
    <source>
        <strain evidence="7">CBS 9802 / IAM 14324 / JCM 22182 / KY 12970</strain>
    </source>
</reference>
<reference evidence="6 7" key="2">
    <citation type="journal article" date="2012" name="Open Biol.">
        <title>Characteristics of nucleosomes and linker DNA regions on the genome of the basidiomycete Mixia osmundae revealed by mono- and dinucleosome mapping.</title>
        <authorList>
            <person name="Nishida H."/>
            <person name="Kondo S."/>
            <person name="Matsumoto T."/>
            <person name="Suzuki Y."/>
            <person name="Yoshikawa H."/>
            <person name="Taylor T.D."/>
            <person name="Sugiyama J."/>
        </authorList>
    </citation>
    <scope>NUCLEOTIDE SEQUENCE [LARGE SCALE GENOMIC DNA]</scope>
    <source>
        <strain evidence="7">CBS 9802 / IAM 14324 / JCM 22182 / KY 12970</strain>
    </source>
</reference>
<dbReference type="STRING" id="764103.G7E4E9"/>
<protein>
    <recommendedName>
        <fullName evidence="3">mRNA 3'-end-processing protein RNA14</fullName>
    </recommendedName>
</protein>
<feature type="region of interest" description="Disordered" evidence="4">
    <location>
        <begin position="812"/>
        <end position="842"/>
    </location>
</feature>
<dbReference type="GO" id="GO:0005634">
    <property type="term" value="C:nucleus"/>
    <property type="evidence" value="ECO:0007669"/>
    <property type="project" value="UniProtKB-SubCell"/>
</dbReference>
<dbReference type="SUPFAM" id="SSF48452">
    <property type="entry name" value="TPR-like"/>
    <property type="match status" value="2"/>
</dbReference>
<keyword evidence="7" id="KW-1185">Reference proteome</keyword>
<dbReference type="PANTHER" id="PTHR19980">
    <property type="entry name" value="RNA CLEAVAGE STIMULATION FACTOR"/>
    <property type="match status" value="1"/>
</dbReference>
<keyword evidence="3" id="KW-0963">Cytoplasm</keyword>
<evidence type="ECO:0000256" key="2">
    <source>
        <dbReference type="ARBA" id="ARBA00023242"/>
    </source>
</evidence>
<dbReference type="InterPro" id="IPR008847">
    <property type="entry name" value="Suf"/>
</dbReference>
<dbReference type="InterPro" id="IPR003107">
    <property type="entry name" value="HAT"/>
</dbReference>
<dbReference type="SMART" id="SM00386">
    <property type="entry name" value="HAT"/>
    <property type="match status" value="7"/>
</dbReference>
<evidence type="ECO:0000313" key="7">
    <source>
        <dbReference type="Proteomes" id="UP000009131"/>
    </source>
</evidence>
<feature type="compositionally biased region" description="Basic and acidic residues" evidence="4">
    <location>
        <begin position="831"/>
        <end position="842"/>
    </location>
</feature>
<keyword evidence="2 3" id="KW-0539">Nucleus</keyword>
<feature type="domain" description="Suppressor of forked" evidence="5">
    <location>
        <begin position="108"/>
        <end position="690"/>
    </location>
</feature>
<dbReference type="InterPro" id="IPR011990">
    <property type="entry name" value="TPR-like_helical_dom_sf"/>
</dbReference>
<evidence type="ECO:0000259" key="5">
    <source>
        <dbReference type="Pfam" id="PF05843"/>
    </source>
</evidence>
<comment type="function">
    <text evidence="3">Component of the cleavage factor IA (CFIA) complex, which is involved in the endonucleolytic cleavage during polyadenylation-dependent pre-mRNA 3'-end formation.</text>
</comment>
<dbReference type="AlphaFoldDB" id="G7E4E9"/>
<dbReference type="Gene3D" id="1.25.40.1040">
    <property type="match status" value="1"/>
</dbReference>
<evidence type="ECO:0000313" key="6">
    <source>
        <dbReference type="EMBL" id="GAA97709.1"/>
    </source>
</evidence>
<dbReference type="OrthoDB" id="26282at2759"/>
<organism evidence="6 7">
    <name type="scientific">Mixia osmundae (strain CBS 9802 / IAM 14324 / JCM 22182 / KY 12970)</name>
    <dbReference type="NCBI Taxonomy" id="764103"/>
    <lineage>
        <taxon>Eukaryota</taxon>
        <taxon>Fungi</taxon>
        <taxon>Dikarya</taxon>
        <taxon>Basidiomycota</taxon>
        <taxon>Pucciniomycotina</taxon>
        <taxon>Mixiomycetes</taxon>
        <taxon>Mixiales</taxon>
        <taxon>Mixiaceae</taxon>
        <taxon>Mixia</taxon>
    </lineage>
</organism>
<dbReference type="GO" id="GO:0003729">
    <property type="term" value="F:mRNA binding"/>
    <property type="evidence" value="ECO:0007669"/>
    <property type="project" value="TreeGrafter"/>
</dbReference>
<dbReference type="eggNOG" id="KOG1914">
    <property type="taxonomic scope" value="Eukaryota"/>
</dbReference>
<dbReference type="InterPro" id="IPR045243">
    <property type="entry name" value="Rna14-like"/>
</dbReference>
<sequence length="842" mass="94117">MEGADLLAAPIEGADEQSEAMIDTTLDNGSNLDNKTSLSPEASTVISNAATSPAATQAPVVEPTADTAAIPESIIKSEPGVTVKAEKTEAKSSAKRKAMTTASVPTTKLGQLKQRIERDPVDSEAWRALIDDALQKGDLERTREVYDEFFTVFPHAPQEWIAYADLELSHDLFDRVEAIFTTCLKSSPSVQLWSFYITYVRRRNPIQAADEAKATEARTTIKAAFEYALTHVGVDPASGSIWSDYIKFLKEGDLGAVYQQQQTNDTVRRAYQTAVVIPLYDIEAIWTDYNHFEHGLNRMTAKRFLAERQTGYTAARTAVRELRPMLEGLLRIDVLPLRPDWSNEEDCTTLARWRKYLKWEESNPLQLDDPEDLQSRIAFAYKKALMHVRFYPEIWFMAATRQLAVQKADDALTLLKTGAGCCPSSLLLNFAWAEQEELQTKASPAIHQIYRSLQDSITQQIVRHQSQTEDEVASALTQVKANEAENEAQLTEDHDDAQASGGAQASIAIKNAIIEKNKPALLSLKKSLSLACIMECQYARRAEGFMAARDVFGRSRKSPHLIWQTVEHSALAEYHWNKEAQIATNIFEFGVKRFGDDVEYVNRYFDFLKARNDDQNLRALFERSISKIAAEQVRPLWDRMMRYESLYGDLAAVQKLEVRFAEAYPDEDAVTRFADRLSFGGLDEIKTRDLGKHLLVDEIRPLSPESGEYDTTTKRARSEEKAKAANGLLKRARLDDPARGPSPSPLGTTQRRQPVVPSRADTPTQNGLARGLPEGVAFLLGILPFAHQFNGPVLDHRPLLDVLATLNLPMRFGGGPARPRSNSPAQRVAGRRGEPDYRLGGS</sequence>
<feature type="region of interest" description="Disordered" evidence="4">
    <location>
        <begin position="726"/>
        <end position="768"/>
    </location>
</feature>
<evidence type="ECO:0000256" key="1">
    <source>
        <dbReference type="ARBA" id="ARBA00022737"/>
    </source>
</evidence>
<dbReference type="Pfam" id="PF05843">
    <property type="entry name" value="Suf"/>
    <property type="match status" value="1"/>
</dbReference>
<evidence type="ECO:0000256" key="4">
    <source>
        <dbReference type="SAM" id="MobiDB-lite"/>
    </source>
</evidence>
<gene>
    <name evidence="6" type="primary">Mo04388</name>
    <name evidence="6" type="ORF">E5Q_04388</name>
</gene>
<keyword evidence="1" id="KW-0677">Repeat</keyword>
<name>G7E4E9_MIXOS</name>
<comment type="caution">
    <text evidence="6">The sequence shown here is derived from an EMBL/GenBank/DDBJ whole genome shotgun (WGS) entry which is preliminary data.</text>
</comment>
<dbReference type="PANTHER" id="PTHR19980:SF0">
    <property type="entry name" value="CLEAVAGE STIMULATION FACTOR SUBUNIT 3"/>
    <property type="match status" value="1"/>
</dbReference>